<dbReference type="Gene3D" id="2.40.70.10">
    <property type="entry name" value="Acid Proteases"/>
    <property type="match status" value="1"/>
</dbReference>
<dbReference type="InterPro" id="IPR021109">
    <property type="entry name" value="Peptidase_aspartic_dom_sf"/>
</dbReference>
<name>A0A6V7P9E9_ANACO</name>
<evidence type="ECO:0000313" key="1">
    <source>
        <dbReference type="EMBL" id="CAD1827324.1"/>
    </source>
</evidence>
<proteinExistence type="predicted"/>
<dbReference type="EMBL" id="LR862146">
    <property type="protein sequence ID" value="CAD1827324.1"/>
    <property type="molecule type" value="Genomic_DNA"/>
</dbReference>
<reference evidence="1" key="1">
    <citation type="submission" date="2020-07" db="EMBL/GenBank/DDBJ databases">
        <authorList>
            <person name="Lin J."/>
        </authorList>
    </citation>
    <scope>NUCLEOTIDE SEQUENCE</scope>
</reference>
<accession>A0A6V7P9E9</accession>
<organism evidence="1">
    <name type="scientific">Ananas comosus var. bracteatus</name>
    <name type="common">red pineapple</name>
    <dbReference type="NCBI Taxonomy" id="296719"/>
    <lineage>
        <taxon>Eukaryota</taxon>
        <taxon>Viridiplantae</taxon>
        <taxon>Streptophyta</taxon>
        <taxon>Embryophyta</taxon>
        <taxon>Tracheophyta</taxon>
        <taxon>Spermatophyta</taxon>
        <taxon>Magnoliopsida</taxon>
        <taxon>Liliopsida</taxon>
        <taxon>Poales</taxon>
        <taxon>Bromeliaceae</taxon>
        <taxon>Bromelioideae</taxon>
        <taxon>Ananas</taxon>
    </lineage>
</organism>
<protein>
    <submittedName>
        <fullName evidence="1">Uncharacterized protein</fullName>
    </submittedName>
</protein>
<sequence>MRPNVWNRLESRSSFRPLKNDYEEGGSKLVPWLKSKIEQLAPSEPTKKVTRKALEEKIASLETIIKRDRWPPKERETESIELEEPIYDGEELTVAQSQLEDAKVANAVVFEKPSALHARFVRPLFVRALIQGRPVGRVMVDGGAIVNVMPTPFFKKLCKSEDELKPTDTIMADFTTNSQQMRGVLTIELTVRDHREEIRAEGWPHIVDINIEEIGHINWADTDPDQISFIRVIEEEVQLVLLKKAKALVAAEEPPE</sequence>
<gene>
    <name evidence="1" type="ORF">CB5_LOCUS10535</name>
</gene>
<dbReference type="AlphaFoldDB" id="A0A6V7P9E9"/>